<evidence type="ECO:0000256" key="2">
    <source>
        <dbReference type="ARBA" id="ARBA00012485"/>
    </source>
</evidence>
<dbReference type="RefSeq" id="XP_067821481.1">
    <property type="nucleotide sequence ID" value="XM_067958910.1"/>
</dbReference>
<evidence type="ECO:0000256" key="3">
    <source>
        <dbReference type="ARBA" id="ARBA00022679"/>
    </source>
</evidence>
<keyword evidence="3" id="KW-0808">Transferase</keyword>
<dbReference type="Pfam" id="PF00632">
    <property type="entry name" value="HECT"/>
    <property type="match status" value="1"/>
</dbReference>
<dbReference type="KEGG" id="blac:94344581"/>
<proteinExistence type="predicted"/>
<dbReference type="Proteomes" id="UP000294530">
    <property type="component" value="Unassembled WGS sequence"/>
</dbReference>
<dbReference type="Gene3D" id="3.90.1750.10">
    <property type="entry name" value="Hect, E3 ligase catalytic domains"/>
    <property type="match status" value="1"/>
</dbReference>
<dbReference type="FunFam" id="3.30.2410.10:FF:000009">
    <property type="entry name" value="Probable E3 ubiquitin-protein ligase HECTD2"/>
    <property type="match status" value="1"/>
</dbReference>
<keyword evidence="8" id="KW-1185">Reference proteome</keyword>
<dbReference type="PROSITE" id="PS50237">
    <property type="entry name" value="HECT"/>
    <property type="match status" value="1"/>
</dbReference>
<dbReference type="GO" id="GO:0061630">
    <property type="term" value="F:ubiquitin protein ligase activity"/>
    <property type="evidence" value="ECO:0007669"/>
    <property type="project" value="UniProtKB-EC"/>
</dbReference>
<reference evidence="7 8" key="1">
    <citation type="journal article" date="2021" name="Genome Biol.">
        <title>AFLAP: assembly-free linkage analysis pipeline using k-mers from genome sequencing data.</title>
        <authorList>
            <person name="Fletcher K."/>
            <person name="Zhang L."/>
            <person name="Gil J."/>
            <person name="Han R."/>
            <person name="Cavanaugh K."/>
            <person name="Michelmore R."/>
        </authorList>
    </citation>
    <scope>NUCLEOTIDE SEQUENCE [LARGE SCALE GENOMIC DNA]</scope>
    <source>
        <strain evidence="7 8">SF5</strain>
    </source>
</reference>
<organism evidence="7 8">
    <name type="scientific">Bremia lactucae</name>
    <name type="common">Lettuce downy mildew</name>
    <dbReference type="NCBI Taxonomy" id="4779"/>
    <lineage>
        <taxon>Eukaryota</taxon>
        <taxon>Sar</taxon>
        <taxon>Stramenopiles</taxon>
        <taxon>Oomycota</taxon>
        <taxon>Peronosporomycetes</taxon>
        <taxon>Peronosporales</taxon>
        <taxon>Peronosporaceae</taxon>
        <taxon>Bremia</taxon>
    </lineage>
</organism>
<dbReference type="OrthoDB" id="8068875at2759"/>
<dbReference type="PROSITE" id="PS50096">
    <property type="entry name" value="IQ"/>
    <property type="match status" value="1"/>
</dbReference>
<dbReference type="GO" id="GO:0006511">
    <property type="term" value="P:ubiquitin-dependent protein catabolic process"/>
    <property type="evidence" value="ECO:0007669"/>
    <property type="project" value="TreeGrafter"/>
</dbReference>
<name>A0A976NY08_BRELC</name>
<sequence>MFLRDNELTRGDGGGSRDDRARVLQLARKKRRERGQRKAQEDAATVLNSFVRGRLAAQRVRKITRKELDQKLGDITKLKNILQLPTMPLPFDALFELLRLVLSFYSGSQEDAQRLQQMSALFADSVAATSEEIIGMLGTQRMWQLRRLVDLSLQCSFSLSSTVDVFIGLKLLPMLINVSPELHQYLLTKQLTAFYPQQASKGLYYEMPRASVTQIIREKIIVARSKFPTSSYATESLYCNALMDLLVHLLTTTSMMLEAFLIEVLSIPLLHQIVALDRLLQLTNATLWNRLLNAGLHLSVFDFPIAPIAGIASEAWFLGNLLWISVRVKHKTDSILLNEVQLLSKLLQSVPPATYASSGVAITWTKVTETHFVPVAFPEALMKQLQILVDDEYLRAMCNQLLSYSPSALRHPLATHRPIPLHPEAPTTAEQFGFGDIASASLISTSFSQTWQKMKSMGTATWARNLLERAGLRRLHDGNKVNDRSDSDLHNTSKEARQLALGDAYACKTDTFPRAATVKLSESSDPFVLEHVKALSCLCGTFLFRWGHDVGKRHSYATRLLNTLAFYHVEVVTREHSGIRHVSFVQFLWCVLQDTKMFEDYARNVDLIHARSSDPYVCMLLLFFMSYEHLLVVLDDNEVRMASFPIIRQNNVLTVIIAVPKMYEKEFPLPLCQIERIIQNMKHALYEAYWNHANLAPSTESVAFGLFVVEVATRFMRVLYTRCSRQPFCNVTSWIIAELDSCQLIQEVLQGTPRATKLIQSMPYLVPFCDRVQLFQRLVKADKEIHQHESCSVYRIRIRRGAILQDGVRKLTSNRTNLKKRVNIVFVNAAGREEVGIDAGGLFKEFWLDLATHAFDLQYGLFLTTDEELLYPNPNSASSHYSYESDHLTMFQFVGRILGKALYEGIVVQPKLAHFFLSKLLHLHNHLNELPSLDSEIYKNLMFLKSYDGDVEDLGLTHTIVHQVFGEQKEIEIIPGGGNIPVTNRNKTRYIHLVANYYLNTQIHDQSTAFRMGVCDLIDPRWLQMFNEPELQVLISGKSGKIDIEDLKANTRYTGGYHAFDKRVAWLWQALVSFTPSEQAAFLQFTTSCQRAPLLGFASLTPPFGVQKIPIRHDEELLPSSSTCFNTLKLPTYSSYKVLHAKLLTSILANAGFEMT</sequence>
<protein>
    <recommendedName>
        <fullName evidence="2">HECT-type E3 ubiquitin transferase</fullName>
        <ecNumber evidence="2">2.3.2.26</ecNumber>
    </recommendedName>
</protein>
<dbReference type="GO" id="GO:0000209">
    <property type="term" value="P:protein polyubiquitination"/>
    <property type="evidence" value="ECO:0007669"/>
    <property type="project" value="InterPro"/>
</dbReference>
<dbReference type="CDD" id="cd00078">
    <property type="entry name" value="HECTc"/>
    <property type="match status" value="1"/>
</dbReference>
<dbReference type="InterPro" id="IPR000569">
    <property type="entry name" value="HECT_dom"/>
</dbReference>
<dbReference type="SUPFAM" id="SSF56204">
    <property type="entry name" value="Hect, E3 ligase catalytic domain"/>
    <property type="match status" value="1"/>
</dbReference>
<dbReference type="InterPro" id="IPR044611">
    <property type="entry name" value="E3A/B/C-like"/>
</dbReference>
<evidence type="ECO:0000256" key="1">
    <source>
        <dbReference type="ARBA" id="ARBA00000885"/>
    </source>
</evidence>
<feature type="active site" description="Glycyl thioester intermediate" evidence="5">
    <location>
        <position position="1124"/>
    </location>
</feature>
<gene>
    <name evidence="7" type="ORF">CCR75_000804</name>
</gene>
<evidence type="ECO:0000313" key="7">
    <source>
        <dbReference type="EMBL" id="TDH71982.1"/>
    </source>
</evidence>
<accession>A0A976NY08</accession>
<comment type="catalytic activity">
    <reaction evidence="1">
        <text>S-ubiquitinyl-[E2 ubiquitin-conjugating enzyme]-L-cysteine + [acceptor protein]-L-lysine = [E2 ubiquitin-conjugating enzyme]-L-cysteine + N(6)-ubiquitinyl-[acceptor protein]-L-lysine.</text>
        <dbReference type="EC" id="2.3.2.26"/>
    </reaction>
</comment>
<dbReference type="PANTHER" id="PTHR45700:SF2">
    <property type="entry name" value="UBIQUITIN-PROTEIN LIGASE E3C"/>
    <property type="match status" value="1"/>
</dbReference>
<dbReference type="FunFam" id="3.30.2160.10:FF:000002">
    <property type="entry name" value="Putative Ubiquitin-protein ligase E3C"/>
    <property type="match status" value="1"/>
</dbReference>
<dbReference type="Gene3D" id="3.30.2410.10">
    <property type="entry name" value="Hect, E3 ligase catalytic domain"/>
    <property type="match status" value="1"/>
</dbReference>
<evidence type="ECO:0000256" key="4">
    <source>
        <dbReference type="ARBA" id="ARBA00022786"/>
    </source>
</evidence>
<evidence type="ECO:0000313" key="8">
    <source>
        <dbReference type="Proteomes" id="UP000294530"/>
    </source>
</evidence>
<dbReference type="AlphaFoldDB" id="A0A976NY08"/>
<keyword evidence="4 5" id="KW-0833">Ubl conjugation pathway</keyword>
<dbReference type="SMART" id="SM00119">
    <property type="entry name" value="HECTc"/>
    <property type="match status" value="1"/>
</dbReference>
<feature type="domain" description="HECT" evidence="6">
    <location>
        <begin position="814"/>
        <end position="1156"/>
    </location>
</feature>
<dbReference type="InterPro" id="IPR035983">
    <property type="entry name" value="Hect_E3_ubiquitin_ligase"/>
</dbReference>
<evidence type="ECO:0000259" key="6">
    <source>
        <dbReference type="PROSITE" id="PS50237"/>
    </source>
</evidence>
<evidence type="ECO:0000256" key="5">
    <source>
        <dbReference type="PROSITE-ProRule" id="PRU00104"/>
    </source>
</evidence>
<dbReference type="EMBL" id="SHOA02000012">
    <property type="protein sequence ID" value="TDH71982.1"/>
    <property type="molecule type" value="Genomic_DNA"/>
</dbReference>
<dbReference type="Gene3D" id="3.30.2160.10">
    <property type="entry name" value="Hect, E3 ligase catalytic domain"/>
    <property type="match status" value="1"/>
</dbReference>
<comment type="caution">
    <text evidence="7">The sequence shown here is derived from an EMBL/GenBank/DDBJ whole genome shotgun (WGS) entry which is preliminary data.</text>
</comment>
<dbReference type="EC" id="2.3.2.26" evidence="2"/>
<dbReference type="PANTHER" id="PTHR45700">
    <property type="entry name" value="UBIQUITIN-PROTEIN LIGASE E3C"/>
    <property type="match status" value="1"/>
</dbReference>
<dbReference type="GeneID" id="94344581"/>